<dbReference type="InterPro" id="IPR045276">
    <property type="entry name" value="YbiO_bact"/>
</dbReference>
<dbReference type="FunFam" id="2.30.30.60:FF:000001">
    <property type="entry name" value="MscS Mechanosensitive ion channel"/>
    <property type="match status" value="1"/>
</dbReference>
<feature type="domain" description="Mechanosensitive ion channel transmembrane helices 2/3" evidence="11">
    <location>
        <begin position="106"/>
        <end position="144"/>
    </location>
</feature>
<comment type="subcellular location">
    <subcellularLocation>
        <location evidence="1">Cell membrane</location>
        <topology evidence="1">Multi-pass membrane protein</topology>
    </subcellularLocation>
</comment>
<gene>
    <name evidence="12" type="ORF">CCO02nite_28320</name>
</gene>
<dbReference type="EMBL" id="BJWG01000015">
    <property type="protein sequence ID" value="GEL96174.1"/>
    <property type="molecule type" value="Genomic_DNA"/>
</dbReference>
<dbReference type="GO" id="GO:0008381">
    <property type="term" value="F:mechanosensitive monoatomic ion channel activity"/>
    <property type="evidence" value="ECO:0007669"/>
    <property type="project" value="InterPro"/>
</dbReference>
<feature type="region of interest" description="Disordered" evidence="7">
    <location>
        <begin position="316"/>
        <end position="363"/>
    </location>
</feature>
<evidence type="ECO:0000256" key="6">
    <source>
        <dbReference type="ARBA" id="ARBA00023136"/>
    </source>
</evidence>
<evidence type="ECO:0000256" key="4">
    <source>
        <dbReference type="ARBA" id="ARBA00022692"/>
    </source>
</evidence>
<evidence type="ECO:0000256" key="8">
    <source>
        <dbReference type="SAM" id="Phobius"/>
    </source>
</evidence>
<proteinExistence type="inferred from homology"/>
<evidence type="ECO:0000256" key="5">
    <source>
        <dbReference type="ARBA" id="ARBA00022989"/>
    </source>
</evidence>
<feature type="transmembrane region" description="Helical" evidence="8">
    <location>
        <begin position="27"/>
        <end position="49"/>
    </location>
</feature>
<dbReference type="InterPro" id="IPR010920">
    <property type="entry name" value="LSM_dom_sf"/>
</dbReference>
<dbReference type="Gene3D" id="1.10.287.1260">
    <property type="match status" value="1"/>
</dbReference>
<reference evidence="12 13" key="1">
    <citation type="submission" date="2019-07" db="EMBL/GenBank/DDBJ databases">
        <title>Whole genome shotgun sequence of Cellulomonas composti NBRC 100758.</title>
        <authorList>
            <person name="Hosoyama A."/>
            <person name="Uohara A."/>
            <person name="Ohji S."/>
            <person name="Ichikawa N."/>
        </authorList>
    </citation>
    <scope>NUCLEOTIDE SEQUENCE [LARGE SCALE GENOMIC DNA]</scope>
    <source>
        <strain evidence="12 13">NBRC 100758</strain>
    </source>
</reference>
<evidence type="ECO:0000259" key="10">
    <source>
        <dbReference type="Pfam" id="PF21082"/>
    </source>
</evidence>
<dbReference type="GO" id="GO:0005886">
    <property type="term" value="C:plasma membrane"/>
    <property type="evidence" value="ECO:0007669"/>
    <property type="project" value="UniProtKB-SubCell"/>
</dbReference>
<protein>
    <submittedName>
        <fullName evidence="12">Mechanosensitive ion channel protein MscS</fullName>
    </submittedName>
</protein>
<dbReference type="SUPFAM" id="SSF82689">
    <property type="entry name" value="Mechanosensitive channel protein MscS (YggB), C-terminal domain"/>
    <property type="match status" value="1"/>
</dbReference>
<keyword evidence="5 8" id="KW-1133">Transmembrane helix</keyword>
<sequence length="363" mass="37841">MTAPSPTPTDPELLPDDLSSPGSWWEWFIGTPLRIALIVVISAIALALVRTAIRRITDHVAEGTSTVQKLGEIPVGAALIKADPVATARRAQRARTLGSVLRSTASIVVGGIAFFLVLDQLGINLAPFIASVGIVGVALGFGAQSLVKDFLTGTFMLLEDQYGVGDVVDVGPAVGTVEAVTLRVTKVRDAEGTLWHVPNGTMVRVGNKTQGWSYATVELEVDYFADLDEVRRVLTEVAAAVAADPTTGAAVDGEPTVTGIEKLTADGVTMRVRVRSTPARQWEVARALRSAARTALEEAGIPLAGQRDALTAHLGRTAAPEPGAPEPAAPETTAPETTAPAPLSLDTTEPAPAAPERAASDES</sequence>
<feature type="domain" description="Mechanosensitive ion channel MscS" evidence="9">
    <location>
        <begin position="146"/>
        <end position="205"/>
    </location>
</feature>
<dbReference type="InterPro" id="IPR011066">
    <property type="entry name" value="MscS_channel_C_sf"/>
</dbReference>
<comment type="caution">
    <text evidence="12">The sequence shown here is derived from an EMBL/GenBank/DDBJ whole genome shotgun (WGS) entry which is preliminary data.</text>
</comment>
<dbReference type="PANTHER" id="PTHR30460:SF0">
    <property type="entry name" value="MODERATE CONDUCTANCE MECHANOSENSITIVE CHANNEL YBIO"/>
    <property type="match status" value="1"/>
</dbReference>
<evidence type="ECO:0000313" key="13">
    <source>
        <dbReference type="Proteomes" id="UP000321720"/>
    </source>
</evidence>
<dbReference type="Gene3D" id="3.30.70.100">
    <property type="match status" value="1"/>
</dbReference>
<dbReference type="OrthoDB" id="4638917at2"/>
<evidence type="ECO:0000256" key="7">
    <source>
        <dbReference type="SAM" id="MobiDB-lite"/>
    </source>
</evidence>
<evidence type="ECO:0000256" key="3">
    <source>
        <dbReference type="ARBA" id="ARBA00022475"/>
    </source>
</evidence>
<dbReference type="InterPro" id="IPR049278">
    <property type="entry name" value="MS_channel_C"/>
</dbReference>
<dbReference type="SUPFAM" id="SSF50182">
    <property type="entry name" value="Sm-like ribonucleoproteins"/>
    <property type="match status" value="1"/>
</dbReference>
<feature type="transmembrane region" description="Helical" evidence="8">
    <location>
        <begin position="99"/>
        <end position="118"/>
    </location>
</feature>
<dbReference type="InterPro" id="IPR006685">
    <property type="entry name" value="MscS_channel_2nd"/>
</dbReference>
<dbReference type="Pfam" id="PF21088">
    <property type="entry name" value="MS_channel_1st"/>
    <property type="match status" value="1"/>
</dbReference>
<dbReference type="PANTHER" id="PTHR30460">
    <property type="entry name" value="MODERATE CONDUCTANCE MECHANOSENSITIVE CHANNEL YBIO"/>
    <property type="match status" value="1"/>
</dbReference>
<organism evidence="12 13">
    <name type="scientific">Cellulomonas composti</name>
    <dbReference type="NCBI Taxonomy" id="266130"/>
    <lineage>
        <taxon>Bacteria</taxon>
        <taxon>Bacillati</taxon>
        <taxon>Actinomycetota</taxon>
        <taxon>Actinomycetes</taxon>
        <taxon>Micrococcales</taxon>
        <taxon>Cellulomonadaceae</taxon>
        <taxon>Cellulomonas</taxon>
    </lineage>
</organism>
<comment type="similarity">
    <text evidence="2">Belongs to the MscS (TC 1.A.23) family.</text>
</comment>
<dbReference type="InterPro" id="IPR023408">
    <property type="entry name" value="MscS_beta-dom_sf"/>
</dbReference>
<keyword evidence="3" id="KW-1003">Cell membrane</keyword>
<dbReference type="Gene3D" id="2.30.30.60">
    <property type="match status" value="1"/>
</dbReference>
<feature type="domain" description="Mechanosensitive ion channel MscS C-terminal" evidence="10">
    <location>
        <begin position="216"/>
        <end position="302"/>
    </location>
</feature>
<evidence type="ECO:0000259" key="9">
    <source>
        <dbReference type="Pfam" id="PF00924"/>
    </source>
</evidence>
<feature type="transmembrane region" description="Helical" evidence="8">
    <location>
        <begin position="124"/>
        <end position="147"/>
    </location>
</feature>
<dbReference type="InterPro" id="IPR011014">
    <property type="entry name" value="MscS_channel_TM-2"/>
</dbReference>
<evidence type="ECO:0000256" key="2">
    <source>
        <dbReference type="ARBA" id="ARBA00008017"/>
    </source>
</evidence>
<evidence type="ECO:0000259" key="11">
    <source>
        <dbReference type="Pfam" id="PF21088"/>
    </source>
</evidence>
<dbReference type="AlphaFoldDB" id="A0A511JDW0"/>
<dbReference type="SUPFAM" id="SSF82861">
    <property type="entry name" value="Mechanosensitive channel protein MscS (YggB), transmembrane region"/>
    <property type="match status" value="1"/>
</dbReference>
<evidence type="ECO:0000256" key="1">
    <source>
        <dbReference type="ARBA" id="ARBA00004651"/>
    </source>
</evidence>
<keyword evidence="4 8" id="KW-0812">Transmembrane</keyword>
<dbReference type="Pfam" id="PF00924">
    <property type="entry name" value="MS_channel_2nd"/>
    <property type="match status" value="1"/>
</dbReference>
<name>A0A511JDW0_9CELL</name>
<dbReference type="Pfam" id="PF21082">
    <property type="entry name" value="MS_channel_3rd"/>
    <property type="match status" value="1"/>
</dbReference>
<keyword evidence="6 8" id="KW-0472">Membrane</keyword>
<feature type="compositionally biased region" description="Low complexity" evidence="7">
    <location>
        <begin position="329"/>
        <end position="342"/>
    </location>
</feature>
<dbReference type="Proteomes" id="UP000321720">
    <property type="component" value="Unassembled WGS sequence"/>
</dbReference>
<dbReference type="InterPro" id="IPR049142">
    <property type="entry name" value="MS_channel_1st"/>
</dbReference>
<evidence type="ECO:0000313" key="12">
    <source>
        <dbReference type="EMBL" id="GEL96174.1"/>
    </source>
</evidence>
<accession>A0A511JDW0</accession>
<dbReference type="RefSeq" id="WP_146843816.1">
    <property type="nucleotide sequence ID" value="NZ_BJWG01000015.1"/>
</dbReference>
<keyword evidence="13" id="KW-1185">Reference proteome</keyword>